<feature type="domain" description="ABM" evidence="1">
    <location>
        <begin position="4"/>
        <end position="98"/>
    </location>
</feature>
<accession>A0ABR1YM52</accession>
<comment type="caution">
    <text evidence="2">The sequence shown here is derived from an EMBL/GenBank/DDBJ whole genome shotgun (WGS) entry which is preliminary data.</text>
</comment>
<sequence>MPELVVFAVATPKPEHVEKFLELISAHAAFVKENEPDTLRYNVHKQVTDGKVQVVVLETYKNKAALEAHGANPKFQAMKKEITEQGLLAEPLHIVPTVPHAGFESRL</sequence>
<dbReference type="Gene3D" id="3.30.70.100">
    <property type="match status" value="1"/>
</dbReference>
<dbReference type="PANTHER" id="PTHR40624:SF1">
    <property type="entry name" value="BIOSYNTHESIS MONOOXYGENASE, PUTATIVE (AFU_ORTHOLOGUE AFUA_1G12025)-RELATED"/>
    <property type="match status" value="1"/>
</dbReference>
<dbReference type="InterPro" id="IPR007138">
    <property type="entry name" value="ABM_dom"/>
</dbReference>
<reference evidence="2 3" key="1">
    <citation type="submission" date="2024-04" db="EMBL/GenBank/DDBJ databases">
        <title>Phyllosticta paracitricarpa is synonymous to the EU quarantine fungus P. citricarpa based on phylogenomic analyses.</title>
        <authorList>
            <consortium name="Lawrence Berkeley National Laboratory"/>
            <person name="Van Ingen-Buijs V.A."/>
            <person name="Van Westerhoven A.C."/>
            <person name="Haridas S."/>
            <person name="Skiadas P."/>
            <person name="Martin F."/>
            <person name="Groenewald J.Z."/>
            <person name="Crous P.W."/>
            <person name="Seidl M.F."/>
        </authorList>
    </citation>
    <scope>NUCLEOTIDE SEQUENCE [LARGE SCALE GENOMIC DNA]</scope>
    <source>
        <strain evidence="2 3">CBS 123374</strain>
    </source>
</reference>
<dbReference type="SUPFAM" id="SSF54909">
    <property type="entry name" value="Dimeric alpha+beta barrel"/>
    <property type="match status" value="1"/>
</dbReference>
<name>A0ABR1YM52_9PEZI</name>
<gene>
    <name evidence="2" type="ORF">HDK90DRAFT_511401</name>
</gene>
<evidence type="ECO:0000313" key="3">
    <source>
        <dbReference type="Proteomes" id="UP001492380"/>
    </source>
</evidence>
<dbReference type="Proteomes" id="UP001492380">
    <property type="component" value="Unassembled WGS sequence"/>
</dbReference>
<evidence type="ECO:0000313" key="2">
    <source>
        <dbReference type="EMBL" id="KAK8233582.1"/>
    </source>
</evidence>
<dbReference type="EMBL" id="JBBWRZ010000006">
    <property type="protein sequence ID" value="KAK8233582.1"/>
    <property type="molecule type" value="Genomic_DNA"/>
</dbReference>
<dbReference type="Pfam" id="PF03992">
    <property type="entry name" value="ABM"/>
    <property type="match status" value="1"/>
</dbReference>
<organism evidence="2 3">
    <name type="scientific">Phyllosticta capitalensis</name>
    <dbReference type="NCBI Taxonomy" id="121624"/>
    <lineage>
        <taxon>Eukaryota</taxon>
        <taxon>Fungi</taxon>
        <taxon>Dikarya</taxon>
        <taxon>Ascomycota</taxon>
        <taxon>Pezizomycotina</taxon>
        <taxon>Dothideomycetes</taxon>
        <taxon>Dothideomycetes incertae sedis</taxon>
        <taxon>Botryosphaeriales</taxon>
        <taxon>Phyllostictaceae</taxon>
        <taxon>Phyllosticta</taxon>
    </lineage>
</organism>
<keyword evidence="3" id="KW-1185">Reference proteome</keyword>
<dbReference type="PANTHER" id="PTHR40624">
    <property type="entry name" value="BIOSYNTHESIS MONOOXYGENASE, PUTATIVE (AFU_ORTHOLOGUE AFUA_1G12025)-RELATED"/>
    <property type="match status" value="1"/>
</dbReference>
<dbReference type="InterPro" id="IPR011008">
    <property type="entry name" value="Dimeric_a/b-barrel"/>
</dbReference>
<dbReference type="PROSITE" id="PS51725">
    <property type="entry name" value="ABM"/>
    <property type="match status" value="1"/>
</dbReference>
<protein>
    <recommendedName>
        <fullName evidence="1">ABM domain-containing protein</fullName>
    </recommendedName>
</protein>
<evidence type="ECO:0000259" key="1">
    <source>
        <dbReference type="PROSITE" id="PS51725"/>
    </source>
</evidence>
<proteinExistence type="predicted"/>